<dbReference type="Gene3D" id="1.10.10.60">
    <property type="entry name" value="Homeodomain-like"/>
    <property type="match status" value="2"/>
</dbReference>
<comment type="caution">
    <text evidence="5">The sequence shown here is derived from an EMBL/GenBank/DDBJ whole genome shotgun (WGS) entry which is preliminary data.</text>
</comment>
<dbReference type="InterPro" id="IPR011051">
    <property type="entry name" value="RmlC_Cupin_sf"/>
</dbReference>
<dbReference type="Proteomes" id="UP000282759">
    <property type="component" value="Unassembled WGS sequence"/>
</dbReference>
<dbReference type="AlphaFoldDB" id="A0A437MQF6"/>
<dbReference type="GO" id="GO:0003700">
    <property type="term" value="F:DNA-binding transcription factor activity"/>
    <property type="evidence" value="ECO:0007669"/>
    <property type="project" value="InterPro"/>
</dbReference>
<dbReference type="Pfam" id="PF07883">
    <property type="entry name" value="Cupin_2"/>
    <property type="match status" value="1"/>
</dbReference>
<dbReference type="PANTHER" id="PTHR43280">
    <property type="entry name" value="ARAC-FAMILY TRANSCRIPTIONAL REGULATOR"/>
    <property type="match status" value="1"/>
</dbReference>
<dbReference type="Gene3D" id="2.60.120.10">
    <property type="entry name" value="Jelly Rolls"/>
    <property type="match status" value="1"/>
</dbReference>
<dbReference type="InterPro" id="IPR009057">
    <property type="entry name" value="Homeodomain-like_sf"/>
</dbReference>
<evidence type="ECO:0000313" key="5">
    <source>
        <dbReference type="EMBL" id="RVT99857.1"/>
    </source>
</evidence>
<dbReference type="InterPro" id="IPR018060">
    <property type="entry name" value="HTH_AraC"/>
</dbReference>
<keyword evidence="3" id="KW-0804">Transcription</keyword>
<dbReference type="PROSITE" id="PS01124">
    <property type="entry name" value="HTH_ARAC_FAMILY_2"/>
    <property type="match status" value="1"/>
</dbReference>
<dbReference type="InterPro" id="IPR014710">
    <property type="entry name" value="RmlC-like_jellyroll"/>
</dbReference>
<sequence>MRPLVQKLPLSKNSSFLIDKFITPYFETPWHYHTEYEITLVLFGKGKRFVGNHVGDFTEGDLVFLGPNLPHWFRKENNEDTGGTLVIHFQEDFLGQHFPHIPEMQKIKHLFERSKMGVLLNGNTREAIARQMHNVYETEGMHRLIALLQLFITLADTDEYELLSSPDVSGQNARDSDRLNKVFDYVMNHFTENIHLEKVAEIANMSYSGFCRYFKNRTKKNFSHFVNEIRIGYACQRLMESDVSVSSVCYECGFNNLTNFNEQFKKIIKLTPHQFKMKSKL</sequence>
<dbReference type="InterPro" id="IPR013096">
    <property type="entry name" value="Cupin_2"/>
</dbReference>
<keyword evidence="2" id="KW-0238">DNA-binding</keyword>
<protein>
    <submittedName>
        <fullName evidence="5">AraC family transcriptional regulator</fullName>
    </submittedName>
</protein>
<dbReference type="RefSeq" id="WP_127706580.1">
    <property type="nucleotide sequence ID" value="NZ_SACK01000007.1"/>
</dbReference>
<evidence type="ECO:0000256" key="3">
    <source>
        <dbReference type="ARBA" id="ARBA00023163"/>
    </source>
</evidence>
<evidence type="ECO:0000256" key="2">
    <source>
        <dbReference type="ARBA" id="ARBA00023125"/>
    </source>
</evidence>
<dbReference type="PANTHER" id="PTHR43280:SF27">
    <property type="entry name" value="TRANSCRIPTIONAL REGULATOR MTLR"/>
    <property type="match status" value="1"/>
</dbReference>
<evidence type="ECO:0000313" key="6">
    <source>
        <dbReference type="Proteomes" id="UP000282759"/>
    </source>
</evidence>
<dbReference type="EMBL" id="SACK01000007">
    <property type="protein sequence ID" value="RVT99857.1"/>
    <property type="molecule type" value="Genomic_DNA"/>
</dbReference>
<gene>
    <name evidence="5" type="ORF">EOD41_15565</name>
</gene>
<dbReference type="CDD" id="cd06976">
    <property type="entry name" value="cupin_MtlR-like_N"/>
    <property type="match status" value="1"/>
</dbReference>
<dbReference type="SUPFAM" id="SSF51182">
    <property type="entry name" value="RmlC-like cupins"/>
    <property type="match status" value="1"/>
</dbReference>
<dbReference type="InterPro" id="IPR018062">
    <property type="entry name" value="HTH_AraC-typ_CS"/>
</dbReference>
<feature type="domain" description="HTH araC/xylS-type" evidence="4">
    <location>
        <begin position="180"/>
        <end position="278"/>
    </location>
</feature>
<dbReference type="GO" id="GO:0043565">
    <property type="term" value="F:sequence-specific DNA binding"/>
    <property type="evidence" value="ECO:0007669"/>
    <property type="project" value="InterPro"/>
</dbReference>
<keyword evidence="6" id="KW-1185">Reference proteome</keyword>
<dbReference type="SMART" id="SM00342">
    <property type="entry name" value="HTH_ARAC"/>
    <property type="match status" value="1"/>
</dbReference>
<dbReference type="SUPFAM" id="SSF46689">
    <property type="entry name" value="Homeodomain-like"/>
    <property type="match status" value="2"/>
</dbReference>
<dbReference type="Pfam" id="PF12833">
    <property type="entry name" value="HTH_18"/>
    <property type="match status" value="1"/>
</dbReference>
<name>A0A437MQF6_9SPHI</name>
<reference evidence="5 6" key="1">
    <citation type="submission" date="2019-01" db="EMBL/GenBank/DDBJ databases">
        <authorList>
            <person name="Chen W.-M."/>
        </authorList>
    </citation>
    <scope>NUCLEOTIDE SEQUENCE [LARGE SCALE GENOMIC DNA]</scope>
    <source>
        <strain evidence="5 6">YBJ-36</strain>
    </source>
</reference>
<evidence type="ECO:0000259" key="4">
    <source>
        <dbReference type="PROSITE" id="PS01124"/>
    </source>
</evidence>
<proteinExistence type="predicted"/>
<keyword evidence="1" id="KW-0805">Transcription regulation</keyword>
<dbReference type="OrthoDB" id="9787988at2"/>
<accession>A0A437MQF6</accession>
<organism evidence="5 6">
    <name type="scientific">Mucilaginibacter limnophilus</name>
    <dbReference type="NCBI Taxonomy" id="1932778"/>
    <lineage>
        <taxon>Bacteria</taxon>
        <taxon>Pseudomonadati</taxon>
        <taxon>Bacteroidota</taxon>
        <taxon>Sphingobacteriia</taxon>
        <taxon>Sphingobacteriales</taxon>
        <taxon>Sphingobacteriaceae</taxon>
        <taxon>Mucilaginibacter</taxon>
    </lineage>
</organism>
<evidence type="ECO:0000256" key="1">
    <source>
        <dbReference type="ARBA" id="ARBA00023015"/>
    </source>
</evidence>
<dbReference type="PROSITE" id="PS00041">
    <property type="entry name" value="HTH_ARAC_FAMILY_1"/>
    <property type="match status" value="1"/>
</dbReference>